<accession>A0A1M6V0B2</accession>
<feature type="transmembrane region" description="Helical" evidence="1">
    <location>
        <begin position="12"/>
        <end position="29"/>
    </location>
</feature>
<proteinExistence type="predicted"/>
<keyword evidence="1" id="KW-1133">Transmembrane helix</keyword>
<organism evidence="2 3">
    <name type="scientific">Paraburkholderia terricola</name>
    <dbReference type="NCBI Taxonomy" id="169427"/>
    <lineage>
        <taxon>Bacteria</taxon>
        <taxon>Pseudomonadati</taxon>
        <taxon>Pseudomonadota</taxon>
        <taxon>Betaproteobacteria</taxon>
        <taxon>Burkholderiales</taxon>
        <taxon>Burkholderiaceae</taxon>
        <taxon>Paraburkholderia</taxon>
    </lineage>
</organism>
<reference evidence="2 3" key="1">
    <citation type="submission" date="2016-11" db="EMBL/GenBank/DDBJ databases">
        <authorList>
            <person name="Jaros S."/>
            <person name="Januszkiewicz K."/>
            <person name="Wedrychowicz H."/>
        </authorList>
    </citation>
    <scope>NUCLEOTIDE SEQUENCE [LARGE SCALE GENOMIC DNA]</scope>
    <source>
        <strain evidence="2 3">LMG 20594</strain>
    </source>
</reference>
<keyword evidence="1" id="KW-0472">Membrane</keyword>
<evidence type="ECO:0000313" key="3">
    <source>
        <dbReference type="Proteomes" id="UP000184395"/>
    </source>
</evidence>
<name>A0A1M6V0B2_9BURK</name>
<evidence type="ECO:0000313" key="2">
    <source>
        <dbReference type="EMBL" id="SHK74746.1"/>
    </source>
</evidence>
<keyword evidence="1" id="KW-0812">Transmembrane</keyword>
<protein>
    <submittedName>
        <fullName evidence="2">Uncharacterized protein</fullName>
    </submittedName>
</protein>
<dbReference type="Proteomes" id="UP000184395">
    <property type="component" value="Unassembled WGS sequence"/>
</dbReference>
<dbReference type="EMBL" id="FRAB01000036">
    <property type="protein sequence ID" value="SHK74746.1"/>
    <property type="molecule type" value="Genomic_DNA"/>
</dbReference>
<dbReference type="AlphaFoldDB" id="A0A1M6V0B2"/>
<gene>
    <name evidence="2" type="ORF">SAMN05192548_103619</name>
</gene>
<sequence length="43" mass="4827">MSTGATQSGHSADVLCLVIVVRLFVWHLIRQIELLIDLDYKTA</sequence>
<evidence type="ECO:0000256" key="1">
    <source>
        <dbReference type="SAM" id="Phobius"/>
    </source>
</evidence>